<keyword evidence="7" id="KW-0418">Kinase</keyword>
<dbReference type="InterPro" id="IPR051351">
    <property type="entry name" value="Ascorbate-PTS_EIIA_comp"/>
</dbReference>
<evidence type="ECO:0000256" key="10">
    <source>
        <dbReference type="ARBA" id="ARBA00042072"/>
    </source>
</evidence>
<keyword evidence="2" id="KW-0813">Transport</keyword>
<name>A0A511ZNB5_9BACI</name>
<gene>
    <name evidence="12" type="ORF">OSO01_36800</name>
</gene>
<feature type="domain" description="PTS EIIA type-2" evidence="11">
    <location>
        <begin position="4"/>
        <end position="147"/>
    </location>
</feature>
<evidence type="ECO:0000256" key="2">
    <source>
        <dbReference type="ARBA" id="ARBA00022448"/>
    </source>
</evidence>
<evidence type="ECO:0000256" key="5">
    <source>
        <dbReference type="ARBA" id="ARBA00022679"/>
    </source>
</evidence>
<dbReference type="Proteomes" id="UP000321558">
    <property type="component" value="Unassembled WGS sequence"/>
</dbReference>
<evidence type="ECO:0000256" key="8">
    <source>
        <dbReference type="ARBA" id="ARBA00037387"/>
    </source>
</evidence>
<keyword evidence="5" id="KW-0808">Transferase</keyword>
<evidence type="ECO:0000313" key="12">
    <source>
        <dbReference type="EMBL" id="GEN88941.1"/>
    </source>
</evidence>
<dbReference type="InterPro" id="IPR002178">
    <property type="entry name" value="PTS_EIIA_type-2_dom"/>
</dbReference>
<dbReference type="Gene3D" id="3.40.930.10">
    <property type="entry name" value="Mannitol-specific EII, Chain A"/>
    <property type="match status" value="1"/>
</dbReference>
<evidence type="ECO:0000256" key="4">
    <source>
        <dbReference type="ARBA" id="ARBA00022553"/>
    </source>
</evidence>
<dbReference type="GO" id="GO:0005737">
    <property type="term" value="C:cytoplasm"/>
    <property type="evidence" value="ECO:0007669"/>
    <property type="project" value="UniProtKB-SubCell"/>
</dbReference>
<keyword evidence="4" id="KW-0597">Phosphoprotein</keyword>
<organism evidence="12 13">
    <name type="scientific">Oceanobacillus sojae</name>
    <dbReference type="NCBI Taxonomy" id="582851"/>
    <lineage>
        <taxon>Bacteria</taxon>
        <taxon>Bacillati</taxon>
        <taxon>Bacillota</taxon>
        <taxon>Bacilli</taxon>
        <taxon>Bacillales</taxon>
        <taxon>Bacillaceae</taxon>
        <taxon>Oceanobacillus</taxon>
    </lineage>
</organism>
<protein>
    <recommendedName>
        <fullName evidence="9">Ascorbate-specific PTS system EIIA component</fullName>
    </recommendedName>
    <alternativeName>
        <fullName evidence="10">Ascorbate-specific phosphotransferase enzyme IIA component</fullName>
    </alternativeName>
</protein>
<accession>A0A511ZNB5</accession>
<keyword evidence="3" id="KW-0963">Cytoplasm</keyword>
<dbReference type="AlphaFoldDB" id="A0A511ZNB5"/>
<dbReference type="GO" id="GO:0009401">
    <property type="term" value="P:phosphoenolpyruvate-dependent sugar phosphotransferase system"/>
    <property type="evidence" value="ECO:0007669"/>
    <property type="project" value="UniProtKB-KW"/>
</dbReference>
<dbReference type="GO" id="GO:0016301">
    <property type="term" value="F:kinase activity"/>
    <property type="evidence" value="ECO:0007669"/>
    <property type="project" value="UniProtKB-KW"/>
</dbReference>
<dbReference type="PANTHER" id="PTHR36203:SF1">
    <property type="entry name" value="ASCORBATE-SPECIFIC PTS SYSTEM EIIA COMPONENT"/>
    <property type="match status" value="1"/>
</dbReference>
<reference evidence="12 13" key="1">
    <citation type="submission" date="2019-07" db="EMBL/GenBank/DDBJ databases">
        <title>Whole genome shotgun sequence of Oceanobacillus sojae NBRC 105379.</title>
        <authorList>
            <person name="Hosoyama A."/>
            <person name="Uohara A."/>
            <person name="Ohji S."/>
            <person name="Ichikawa N."/>
        </authorList>
    </citation>
    <scope>NUCLEOTIDE SEQUENCE [LARGE SCALE GENOMIC DNA]</scope>
    <source>
        <strain evidence="12 13">NBRC 105379</strain>
    </source>
</reference>
<evidence type="ECO:0000256" key="9">
    <source>
        <dbReference type="ARBA" id="ARBA00041175"/>
    </source>
</evidence>
<dbReference type="EMBL" id="BJYM01000017">
    <property type="protein sequence ID" value="GEN88941.1"/>
    <property type="molecule type" value="Genomic_DNA"/>
</dbReference>
<evidence type="ECO:0000313" key="13">
    <source>
        <dbReference type="Proteomes" id="UP000321558"/>
    </source>
</evidence>
<dbReference type="SUPFAM" id="SSF55804">
    <property type="entry name" value="Phoshotransferase/anion transport protein"/>
    <property type="match status" value="1"/>
</dbReference>
<proteinExistence type="predicted"/>
<evidence type="ECO:0000256" key="3">
    <source>
        <dbReference type="ARBA" id="ARBA00022490"/>
    </source>
</evidence>
<dbReference type="CDD" id="cd00211">
    <property type="entry name" value="PTS_IIA_fru"/>
    <property type="match status" value="1"/>
</dbReference>
<evidence type="ECO:0000256" key="6">
    <source>
        <dbReference type="ARBA" id="ARBA00022683"/>
    </source>
</evidence>
<dbReference type="PROSITE" id="PS51094">
    <property type="entry name" value="PTS_EIIA_TYPE_2"/>
    <property type="match status" value="1"/>
</dbReference>
<dbReference type="InterPro" id="IPR016152">
    <property type="entry name" value="PTrfase/Anion_transptr"/>
</dbReference>
<sequence length="150" mass="16568">MIYQALSQNTILLNESAIDWGEAAKKAGGLLLDNQSIKKEYIADMIASVHEFGPYIVIAPGIALFHARPEGNVNEICLSLLTLEKPIEFGAGDKDPVDLLFALGAVDHDSHLQLMAELMKILKDGQLVERIRTATDVKKVLEMIKKKLEE</sequence>
<evidence type="ECO:0000256" key="7">
    <source>
        <dbReference type="ARBA" id="ARBA00022777"/>
    </source>
</evidence>
<dbReference type="STRING" id="582851.GCA_900162665_01793"/>
<comment type="caution">
    <text evidence="12">The sequence shown here is derived from an EMBL/GenBank/DDBJ whole genome shotgun (WGS) entry which is preliminary data.</text>
</comment>
<comment type="subcellular location">
    <subcellularLocation>
        <location evidence="1">Cytoplasm</location>
    </subcellularLocation>
</comment>
<dbReference type="RefSeq" id="WP_186813697.1">
    <property type="nucleotide sequence ID" value="NZ_BJYM01000017.1"/>
</dbReference>
<keyword evidence="13" id="KW-1185">Reference proteome</keyword>
<keyword evidence="6" id="KW-0598">Phosphotransferase system</keyword>
<dbReference type="PANTHER" id="PTHR36203">
    <property type="entry name" value="ASCORBATE-SPECIFIC PTS SYSTEM EIIA COMPONENT"/>
    <property type="match status" value="1"/>
</dbReference>
<evidence type="ECO:0000256" key="1">
    <source>
        <dbReference type="ARBA" id="ARBA00004496"/>
    </source>
</evidence>
<dbReference type="Pfam" id="PF00359">
    <property type="entry name" value="PTS_EIIA_2"/>
    <property type="match status" value="1"/>
</dbReference>
<evidence type="ECO:0000259" key="11">
    <source>
        <dbReference type="PROSITE" id="PS51094"/>
    </source>
</evidence>
<comment type="function">
    <text evidence="8">The phosphoenolpyruvate-dependent sugar phosphotransferase system (sugar PTS), a major carbohydrate active transport system, catalyzes the phosphorylation of incoming sugar substrates concomitantly with their translocation across the cell membrane. The enzyme II UlaABC PTS system is involved in ascorbate transport.</text>
</comment>